<feature type="region of interest" description="Disordered" evidence="1">
    <location>
        <begin position="85"/>
        <end position="185"/>
    </location>
</feature>
<feature type="compositionally biased region" description="Basic residues" evidence="1">
    <location>
        <begin position="135"/>
        <end position="152"/>
    </location>
</feature>
<sequence length="185" mass="22212">MVLTEEKNNHQIKEEGLKNNENRRNNISSERINQMLKLKSNLNNVVFQRFKEKVNDDQLNEVSEKIEELSNFFEKLLQDSGYEKRPYNRRRYGGFRSHYHNNKRHHDNGNGEQDSKKVDDINDDQNKENDNSQKKVNRKKNFRRNNFRRYNNKKNIVLKSDHSGETEISPDSNMKNNEEIDTKKN</sequence>
<feature type="compositionally biased region" description="Basic residues" evidence="1">
    <location>
        <begin position="87"/>
        <end position="106"/>
    </location>
</feature>
<evidence type="ECO:0000313" key="5">
    <source>
        <dbReference type="WormBase" id="SRAE_1000014500"/>
    </source>
</evidence>
<organism evidence="2">
    <name type="scientific">Strongyloides ratti</name>
    <name type="common">Parasitic roundworm</name>
    <dbReference type="NCBI Taxonomy" id="34506"/>
    <lineage>
        <taxon>Eukaryota</taxon>
        <taxon>Metazoa</taxon>
        <taxon>Ecdysozoa</taxon>
        <taxon>Nematoda</taxon>
        <taxon>Chromadorea</taxon>
        <taxon>Rhabditida</taxon>
        <taxon>Tylenchina</taxon>
        <taxon>Panagrolaimomorpha</taxon>
        <taxon>Strongyloidoidea</taxon>
        <taxon>Strongyloididae</taxon>
        <taxon>Strongyloides</taxon>
    </lineage>
</organism>
<name>A0A090L316_STRRB</name>
<feature type="compositionally biased region" description="Basic and acidic residues" evidence="1">
    <location>
        <begin position="1"/>
        <end position="24"/>
    </location>
</feature>
<dbReference type="RefSeq" id="XP_024501071.1">
    <property type="nucleotide sequence ID" value="XM_024646944.1"/>
</dbReference>
<feature type="compositionally biased region" description="Basic and acidic residues" evidence="1">
    <location>
        <begin position="176"/>
        <end position="185"/>
    </location>
</feature>
<dbReference type="WBParaSite" id="SRAE_1000014500.1">
    <property type="protein sequence ID" value="SRAE_1000014500.1"/>
    <property type="gene ID" value="WBGene00256739"/>
</dbReference>
<evidence type="ECO:0000313" key="4">
    <source>
        <dbReference type="WBParaSite" id="SRAE_1000014500.1"/>
    </source>
</evidence>
<accession>A0A090L316</accession>
<evidence type="ECO:0000313" key="2">
    <source>
        <dbReference type="EMBL" id="CEF61869.1"/>
    </source>
</evidence>
<feature type="compositionally biased region" description="Basic and acidic residues" evidence="1">
    <location>
        <begin position="107"/>
        <end position="133"/>
    </location>
</feature>
<gene>
    <name evidence="2 4 5" type="ORF">SRAE_1000014500</name>
</gene>
<dbReference type="EMBL" id="LN609528">
    <property type="protein sequence ID" value="CEF61869.1"/>
    <property type="molecule type" value="Genomic_DNA"/>
</dbReference>
<evidence type="ECO:0000256" key="1">
    <source>
        <dbReference type="SAM" id="MobiDB-lite"/>
    </source>
</evidence>
<dbReference type="GeneID" id="36374234"/>
<feature type="region of interest" description="Disordered" evidence="1">
    <location>
        <begin position="1"/>
        <end position="25"/>
    </location>
</feature>
<reference evidence="4" key="2">
    <citation type="submission" date="2020-12" db="UniProtKB">
        <authorList>
            <consortium name="WormBaseParasite"/>
        </authorList>
    </citation>
    <scope>IDENTIFICATION</scope>
</reference>
<protein>
    <submittedName>
        <fullName evidence="2 4">Uncharacterized protein</fullName>
    </submittedName>
</protein>
<dbReference type="Proteomes" id="UP000035682">
    <property type="component" value="Unplaced"/>
</dbReference>
<proteinExistence type="predicted"/>
<dbReference type="AlphaFoldDB" id="A0A090L316"/>
<evidence type="ECO:0000313" key="3">
    <source>
        <dbReference type="Proteomes" id="UP000035682"/>
    </source>
</evidence>
<reference evidence="2 3" key="1">
    <citation type="submission" date="2014-09" db="EMBL/GenBank/DDBJ databases">
        <authorList>
            <person name="Martin A.A."/>
        </authorList>
    </citation>
    <scope>NUCLEOTIDE SEQUENCE</scope>
    <source>
        <strain evidence="3">ED321</strain>
        <strain evidence="2">ED321 Heterogonic</strain>
    </source>
</reference>
<keyword evidence="3" id="KW-1185">Reference proteome</keyword>
<dbReference type="CTD" id="36374234"/>
<dbReference type="WormBase" id="SRAE_1000014500">
    <property type="protein sequence ID" value="SRP11411"/>
    <property type="gene ID" value="WBGene00256739"/>
</dbReference>